<protein>
    <recommendedName>
        <fullName evidence="4">Transmembrane transport protein</fullName>
    </recommendedName>
</protein>
<sequence>MNDDEPRLSAEQMIERLSGALSPWRRLRGVAALLAGLAGAVFVVLLWATEPDPLPGRTQLAFAMFTLFCLAWAGYGSWAITRRAALFALDRVIAAWLALAASIATTALTATIAAQRGSGLLPAVVVGAVFMAAAAVLAVRAHARRAALLRRKRELTG</sequence>
<comment type="caution">
    <text evidence="2">The sequence shown here is derived from an EMBL/GenBank/DDBJ whole genome shotgun (WGS) entry which is preliminary data.</text>
</comment>
<feature type="transmembrane region" description="Helical" evidence="1">
    <location>
        <begin position="60"/>
        <end position="80"/>
    </location>
</feature>
<evidence type="ECO:0000313" key="2">
    <source>
        <dbReference type="EMBL" id="MFD1540772.1"/>
    </source>
</evidence>
<keyword evidence="1" id="KW-0812">Transmembrane</keyword>
<evidence type="ECO:0000256" key="1">
    <source>
        <dbReference type="SAM" id="Phobius"/>
    </source>
</evidence>
<feature type="transmembrane region" description="Helical" evidence="1">
    <location>
        <begin position="92"/>
        <end position="114"/>
    </location>
</feature>
<evidence type="ECO:0000313" key="3">
    <source>
        <dbReference type="Proteomes" id="UP001597097"/>
    </source>
</evidence>
<feature type="transmembrane region" description="Helical" evidence="1">
    <location>
        <begin position="120"/>
        <end position="143"/>
    </location>
</feature>
<proteinExistence type="predicted"/>
<accession>A0ABW4GI19</accession>
<keyword evidence="1" id="KW-0472">Membrane</keyword>
<evidence type="ECO:0008006" key="4">
    <source>
        <dbReference type="Google" id="ProtNLM"/>
    </source>
</evidence>
<dbReference type="RefSeq" id="WP_219537193.1">
    <property type="nucleotide sequence ID" value="NZ_JAHKRM010000035.1"/>
</dbReference>
<dbReference type="EMBL" id="JBHUCM010000019">
    <property type="protein sequence ID" value="MFD1540772.1"/>
    <property type="molecule type" value="Genomic_DNA"/>
</dbReference>
<keyword evidence="3" id="KW-1185">Reference proteome</keyword>
<reference evidence="3" key="1">
    <citation type="journal article" date="2019" name="Int. J. Syst. Evol. Microbiol.">
        <title>The Global Catalogue of Microorganisms (GCM) 10K type strain sequencing project: providing services to taxonomists for standard genome sequencing and annotation.</title>
        <authorList>
            <consortium name="The Broad Institute Genomics Platform"/>
            <consortium name="The Broad Institute Genome Sequencing Center for Infectious Disease"/>
            <person name="Wu L."/>
            <person name="Ma J."/>
        </authorList>
    </citation>
    <scope>NUCLEOTIDE SEQUENCE [LARGE SCALE GENOMIC DNA]</scope>
    <source>
        <strain evidence="3">CGMCC 1.15399</strain>
    </source>
</reference>
<organism evidence="2 3">
    <name type="scientific">Nonomuraea guangzhouensis</name>
    <dbReference type="NCBI Taxonomy" id="1291555"/>
    <lineage>
        <taxon>Bacteria</taxon>
        <taxon>Bacillati</taxon>
        <taxon>Actinomycetota</taxon>
        <taxon>Actinomycetes</taxon>
        <taxon>Streptosporangiales</taxon>
        <taxon>Streptosporangiaceae</taxon>
        <taxon>Nonomuraea</taxon>
    </lineage>
</organism>
<feature type="transmembrane region" description="Helical" evidence="1">
    <location>
        <begin position="30"/>
        <end position="48"/>
    </location>
</feature>
<dbReference type="Proteomes" id="UP001597097">
    <property type="component" value="Unassembled WGS sequence"/>
</dbReference>
<keyword evidence="1" id="KW-1133">Transmembrane helix</keyword>
<gene>
    <name evidence="2" type="ORF">ACFSJ0_27195</name>
</gene>
<name>A0ABW4GI19_9ACTN</name>